<dbReference type="InterPro" id="IPR021338">
    <property type="entry name" value="DUF2953"/>
</dbReference>
<evidence type="ECO:0000313" key="4">
    <source>
        <dbReference type="Proteomes" id="UP000298347"/>
    </source>
</evidence>
<evidence type="ECO:0000313" key="3">
    <source>
        <dbReference type="EMBL" id="TGA99250.1"/>
    </source>
</evidence>
<keyword evidence="4" id="KW-1185">Reference proteome</keyword>
<protein>
    <submittedName>
        <fullName evidence="3">DUF2953 domain-containing protein</fullName>
    </submittedName>
</protein>
<dbReference type="EMBL" id="SRJD01000004">
    <property type="protein sequence ID" value="TGA99250.1"/>
    <property type="molecule type" value="Genomic_DNA"/>
</dbReference>
<comment type="caution">
    <text evidence="3">The sequence shown here is derived from an EMBL/GenBank/DDBJ whole genome shotgun (WGS) entry which is preliminary data.</text>
</comment>
<dbReference type="Proteomes" id="UP000298347">
    <property type="component" value="Unassembled WGS sequence"/>
</dbReference>
<dbReference type="AlphaFoldDB" id="A0A4Z0GS07"/>
<reference evidence="3 4" key="1">
    <citation type="journal article" date="2015" name="Int. J. Syst. Evol. Microbiol.">
        <title>Sporolactobacillus shoreae sp. nov. and Sporolactobacillus spathodeae sp. nov., two spore-forming lactic acid bacteria isolated from tree barks in Thailand.</title>
        <authorList>
            <person name="Thamacharoensuk T."/>
            <person name="Kitahara M."/>
            <person name="Ohkuma M."/>
            <person name="Thongchul N."/>
            <person name="Tanasupawat S."/>
        </authorList>
    </citation>
    <scope>NUCLEOTIDE SEQUENCE [LARGE SCALE GENOMIC DNA]</scope>
    <source>
        <strain evidence="3 4">BK92</strain>
    </source>
</reference>
<proteinExistence type="predicted"/>
<gene>
    <name evidence="3" type="ORF">E4665_05580</name>
</gene>
<feature type="transmembrane region" description="Helical" evidence="2">
    <location>
        <begin position="31"/>
        <end position="50"/>
    </location>
</feature>
<dbReference type="Pfam" id="PF11167">
    <property type="entry name" value="DUF2953"/>
    <property type="match status" value="1"/>
</dbReference>
<feature type="transmembrane region" description="Helical" evidence="2">
    <location>
        <begin position="5"/>
        <end position="25"/>
    </location>
</feature>
<keyword evidence="2" id="KW-1133">Transmembrane helix</keyword>
<name>A0A4Z0GS07_9BACL</name>
<dbReference type="OrthoDB" id="1683589at2"/>
<accession>A0A4Z0GS07</accession>
<sequence length="232" mass="25909">MGRMLIFTVVLCLAAAIFIMIVIFLKSTLTILLSGFVSTGKVVLEIKIYFLGKEFFTFKMDEKKLAGLIESLPDFAVSAEMPGSGKGVTPFLRDWRPLCFKLVSSIKSLHLTEKIRMSHFVWKTSFGSGDAGDTAVLCGLIWSTKSMVMPLIGKMTSDQPRIEVVPLFQEKRFTSQFSCMMSLKAGEAIRTMREIRRQLKEGERDGGSSDTGSHENGFGKPSVHDRRQNGHR</sequence>
<evidence type="ECO:0000256" key="1">
    <source>
        <dbReference type="SAM" id="MobiDB-lite"/>
    </source>
</evidence>
<evidence type="ECO:0000256" key="2">
    <source>
        <dbReference type="SAM" id="Phobius"/>
    </source>
</evidence>
<feature type="compositionally biased region" description="Basic and acidic residues" evidence="1">
    <location>
        <begin position="222"/>
        <end position="232"/>
    </location>
</feature>
<keyword evidence="2" id="KW-0472">Membrane</keyword>
<feature type="region of interest" description="Disordered" evidence="1">
    <location>
        <begin position="198"/>
        <end position="232"/>
    </location>
</feature>
<organism evidence="3 4">
    <name type="scientific">Sporolactobacillus shoreae</name>
    <dbReference type="NCBI Taxonomy" id="1465501"/>
    <lineage>
        <taxon>Bacteria</taxon>
        <taxon>Bacillati</taxon>
        <taxon>Bacillota</taxon>
        <taxon>Bacilli</taxon>
        <taxon>Bacillales</taxon>
        <taxon>Sporolactobacillaceae</taxon>
        <taxon>Sporolactobacillus</taxon>
    </lineage>
</organism>
<keyword evidence="2" id="KW-0812">Transmembrane</keyword>
<feature type="compositionally biased region" description="Basic and acidic residues" evidence="1">
    <location>
        <begin position="198"/>
        <end position="207"/>
    </location>
</feature>